<dbReference type="GO" id="GO:0005524">
    <property type="term" value="F:ATP binding"/>
    <property type="evidence" value="ECO:0007669"/>
    <property type="project" value="UniProtKB-KW"/>
</dbReference>
<dbReference type="RefSeq" id="WP_085951651.1">
    <property type="nucleotide sequence ID" value="NZ_AJLN01000141.1"/>
</dbReference>
<gene>
    <name evidence="6" type="ORF">PCC6912_05980</name>
</gene>
<dbReference type="InterPro" id="IPR003439">
    <property type="entry name" value="ABC_transporter-like_ATP-bd"/>
</dbReference>
<dbReference type="FunFam" id="3.40.50.300:FF:000134">
    <property type="entry name" value="Iron-enterobactin ABC transporter ATP-binding protein"/>
    <property type="match status" value="1"/>
</dbReference>
<evidence type="ECO:0000313" key="6">
    <source>
        <dbReference type="EMBL" id="RUR85773.1"/>
    </source>
</evidence>
<dbReference type="SMART" id="SM00382">
    <property type="entry name" value="AAA"/>
    <property type="match status" value="1"/>
</dbReference>
<name>A0A3S1A1V5_CHLFR</name>
<dbReference type="InterPro" id="IPR050153">
    <property type="entry name" value="Metal_Ion_Import_ABC"/>
</dbReference>
<reference evidence="6 7" key="1">
    <citation type="journal article" date="2019" name="Genome Biol. Evol.">
        <title>Day and night: Metabolic profiles and evolutionary relationships of six axenic non-marine cyanobacteria.</title>
        <authorList>
            <person name="Will S.E."/>
            <person name="Henke P."/>
            <person name="Boedeker C."/>
            <person name="Huang S."/>
            <person name="Brinkmann H."/>
            <person name="Rohde M."/>
            <person name="Jarek M."/>
            <person name="Friedl T."/>
            <person name="Seufert S."/>
            <person name="Schumacher M."/>
            <person name="Overmann J."/>
            <person name="Neumann-Schaal M."/>
            <person name="Petersen J."/>
        </authorList>
    </citation>
    <scope>NUCLEOTIDE SEQUENCE [LARGE SCALE GENOMIC DNA]</scope>
    <source>
        <strain evidence="6 7">PCC 6912</strain>
    </source>
</reference>
<dbReference type="PANTHER" id="PTHR42734:SF5">
    <property type="entry name" value="IRON TRANSPORT SYSTEM ATP-BINDING PROTEIN HI_0361-RELATED"/>
    <property type="match status" value="1"/>
</dbReference>
<evidence type="ECO:0000256" key="3">
    <source>
        <dbReference type="ARBA" id="ARBA00022741"/>
    </source>
</evidence>
<proteinExistence type="inferred from homology"/>
<dbReference type="InterPro" id="IPR003593">
    <property type="entry name" value="AAA+_ATPase"/>
</dbReference>
<dbReference type="PROSITE" id="PS50893">
    <property type="entry name" value="ABC_TRANSPORTER_2"/>
    <property type="match status" value="1"/>
</dbReference>
<dbReference type="EMBL" id="RSCJ01000002">
    <property type="protein sequence ID" value="RUR85773.1"/>
    <property type="molecule type" value="Genomic_DNA"/>
</dbReference>
<dbReference type="Pfam" id="PF00005">
    <property type="entry name" value="ABC_tran"/>
    <property type="match status" value="1"/>
</dbReference>
<dbReference type="InterPro" id="IPR017871">
    <property type="entry name" value="ABC_transporter-like_CS"/>
</dbReference>
<dbReference type="AlphaFoldDB" id="A0A3S1A1V5"/>
<feature type="domain" description="ABC transporter" evidence="5">
    <location>
        <begin position="17"/>
        <end position="248"/>
    </location>
</feature>
<evidence type="ECO:0000259" key="5">
    <source>
        <dbReference type="PROSITE" id="PS50893"/>
    </source>
</evidence>
<protein>
    <submittedName>
        <fullName evidence="6">ABC transporter ATP-binding protein</fullName>
    </submittedName>
</protein>
<dbReference type="Gene3D" id="3.40.50.300">
    <property type="entry name" value="P-loop containing nucleotide triphosphate hydrolases"/>
    <property type="match status" value="1"/>
</dbReference>
<evidence type="ECO:0000256" key="4">
    <source>
        <dbReference type="ARBA" id="ARBA00022840"/>
    </source>
</evidence>
<sequence length="255" mass="28322">MPVPVSKPTNTHATEAIYIAHLGVHYREVEALRDVNCIIKPGKLTGIFGPNGAGKSTLMKAMLGLVPSRGMVLYQGKPLMQQLEKVAYVPQRSQIDWTYPATVWDVVMMGRVKKTGWLRNFSVVSRQVAKAALQRVGMSEYRNRPIGQLSGGQQQRVFLARALAQEAEIFCFDEPFVGIDQKTQSVIFEVFDELTAAGKIVLVVNHDLGESISHFDELILLNRDLIATGSRQQVLTEENLSTAYGGNVMFWKEAA</sequence>
<dbReference type="PANTHER" id="PTHR42734">
    <property type="entry name" value="METAL TRANSPORT SYSTEM ATP-BINDING PROTEIN TM_0124-RELATED"/>
    <property type="match status" value="1"/>
</dbReference>
<keyword evidence="7" id="KW-1185">Reference proteome</keyword>
<evidence type="ECO:0000256" key="1">
    <source>
        <dbReference type="ARBA" id="ARBA00005417"/>
    </source>
</evidence>
<dbReference type="STRING" id="211165.GCA_000317285_06053"/>
<accession>A0A3S1A1V5</accession>
<dbReference type="SUPFAM" id="SSF52540">
    <property type="entry name" value="P-loop containing nucleoside triphosphate hydrolases"/>
    <property type="match status" value="1"/>
</dbReference>
<dbReference type="GO" id="GO:0016887">
    <property type="term" value="F:ATP hydrolysis activity"/>
    <property type="evidence" value="ECO:0007669"/>
    <property type="project" value="InterPro"/>
</dbReference>
<evidence type="ECO:0000313" key="7">
    <source>
        <dbReference type="Proteomes" id="UP000268857"/>
    </source>
</evidence>
<dbReference type="Proteomes" id="UP000268857">
    <property type="component" value="Unassembled WGS sequence"/>
</dbReference>
<keyword evidence="4 6" id="KW-0067">ATP-binding</keyword>
<dbReference type="CDD" id="cd03235">
    <property type="entry name" value="ABC_Metallic_Cations"/>
    <property type="match status" value="1"/>
</dbReference>
<comment type="caution">
    <text evidence="6">The sequence shown here is derived from an EMBL/GenBank/DDBJ whole genome shotgun (WGS) entry which is preliminary data.</text>
</comment>
<organism evidence="6 7">
    <name type="scientific">Chlorogloeopsis fritschii PCC 6912</name>
    <dbReference type="NCBI Taxonomy" id="211165"/>
    <lineage>
        <taxon>Bacteria</taxon>
        <taxon>Bacillati</taxon>
        <taxon>Cyanobacteriota</taxon>
        <taxon>Cyanophyceae</taxon>
        <taxon>Nostocales</taxon>
        <taxon>Chlorogloeopsidaceae</taxon>
        <taxon>Chlorogloeopsis</taxon>
    </lineage>
</organism>
<dbReference type="OrthoDB" id="9806726at2"/>
<comment type="similarity">
    <text evidence="1">Belongs to the ABC transporter superfamily.</text>
</comment>
<dbReference type="InterPro" id="IPR027417">
    <property type="entry name" value="P-loop_NTPase"/>
</dbReference>
<keyword evidence="2" id="KW-0813">Transport</keyword>
<evidence type="ECO:0000256" key="2">
    <source>
        <dbReference type="ARBA" id="ARBA00022448"/>
    </source>
</evidence>
<dbReference type="PROSITE" id="PS00211">
    <property type="entry name" value="ABC_TRANSPORTER_1"/>
    <property type="match status" value="1"/>
</dbReference>
<keyword evidence="3" id="KW-0547">Nucleotide-binding</keyword>